<feature type="transmembrane region" description="Helical" evidence="8">
    <location>
        <begin position="273"/>
        <end position="293"/>
    </location>
</feature>
<evidence type="ECO:0000256" key="8">
    <source>
        <dbReference type="SAM" id="Phobius"/>
    </source>
</evidence>
<feature type="domain" description="Major facilitator superfamily (MFS) profile" evidence="9">
    <location>
        <begin position="79"/>
        <end position="578"/>
    </location>
</feature>
<comment type="caution">
    <text evidence="10">The sequence shown here is derived from an EMBL/GenBank/DDBJ whole genome shotgun (WGS) entry which is preliminary data.</text>
</comment>
<evidence type="ECO:0000256" key="6">
    <source>
        <dbReference type="ARBA" id="ARBA00023136"/>
    </source>
</evidence>
<evidence type="ECO:0000313" key="10">
    <source>
        <dbReference type="EMBL" id="KAH3680081.1"/>
    </source>
</evidence>
<organism evidence="10 11">
    <name type="scientific">Wickerhamomyces mucosus</name>
    <dbReference type="NCBI Taxonomy" id="1378264"/>
    <lineage>
        <taxon>Eukaryota</taxon>
        <taxon>Fungi</taxon>
        <taxon>Dikarya</taxon>
        <taxon>Ascomycota</taxon>
        <taxon>Saccharomycotina</taxon>
        <taxon>Saccharomycetes</taxon>
        <taxon>Phaffomycetales</taxon>
        <taxon>Wickerhamomycetaceae</taxon>
        <taxon>Wickerhamomyces</taxon>
    </lineage>
</organism>
<dbReference type="SUPFAM" id="SSF103473">
    <property type="entry name" value="MFS general substrate transporter"/>
    <property type="match status" value="1"/>
</dbReference>
<feature type="transmembrane region" description="Helical" evidence="8">
    <location>
        <begin position="477"/>
        <end position="499"/>
    </location>
</feature>
<feature type="transmembrane region" description="Helical" evidence="8">
    <location>
        <begin position="205"/>
        <end position="224"/>
    </location>
</feature>
<evidence type="ECO:0000313" key="11">
    <source>
        <dbReference type="Proteomes" id="UP000769528"/>
    </source>
</evidence>
<feature type="transmembrane region" description="Helical" evidence="8">
    <location>
        <begin position="305"/>
        <end position="328"/>
    </location>
</feature>
<dbReference type="EMBL" id="JAEUBF010000161">
    <property type="protein sequence ID" value="KAH3680081.1"/>
    <property type="molecule type" value="Genomic_DNA"/>
</dbReference>
<evidence type="ECO:0000256" key="1">
    <source>
        <dbReference type="ARBA" id="ARBA00004127"/>
    </source>
</evidence>
<dbReference type="GO" id="GO:0000329">
    <property type="term" value="C:fungal-type vacuole membrane"/>
    <property type="evidence" value="ECO:0007669"/>
    <property type="project" value="TreeGrafter"/>
</dbReference>
<feature type="region of interest" description="Disordered" evidence="7">
    <location>
        <begin position="1"/>
        <end position="20"/>
    </location>
</feature>
<dbReference type="InterPro" id="IPR020846">
    <property type="entry name" value="MFS_dom"/>
</dbReference>
<dbReference type="Gene3D" id="1.20.1720.10">
    <property type="entry name" value="Multidrug resistance protein D"/>
    <property type="match status" value="1"/>
</dbReference>
<dbReference type="GO" id="GO:0015174">
    <property type="term" value="F:basic amino acid transmembrane transporter activity"/>
    <property type="evidence" value="ECO:0007669"/>
    <property type="project" value="TreeGrafter"/>
</dbReference>
<feature type="transmembrane region" description="Helical" evidence="8">
    <location>
        <begin position="349"/>
        <end position="368"/>
    </location>
</feature>
<evidence type="ECO:0000256" key="5">
    <source>
        <dbReference type="ARBA" id="ARBA00022989"/>
    </source>
</evidence>
<keyword evidence="3" id="KW-0813">Transport</keyword>
<reference evidence="10" key="1">
    <citation type="journal article" date="2021" name="Open Biol.">
        <title>Shared evolutionary footprints suggest mitochondrial oxidative damage underlies multiple complex I losses in fungi.</title>
        <authorList>
            <person name="Schikora-Tamarit M.A."/>
            <person name="Marcet-Houben M."/>
            <person name="Nosek J."/>
            <person name="Gabaldon T."/>
        </authorList>
    </citation>
    <scope>NUCLEOTIDE SEQUENCE</scope>
    <source>
        <strain evidence="10">CBS6341</strain>
    </source>
</reference>
<evidence type="ECO:0000256" key="3">
    <source>
        <dbReference type="ARBA" id="ARBA00022448"/>
    </source>
</evidence>
<dbReference type="PANTHER" id="PTHR23501:SF191">
    <property type="entry name" value="VACUOLAR BASIC AMINO ACID TRANSPORTER 4"/>
    <property type="match status" value="1"/>
</dbReference>
<accession>A0A9P8PXC7</accession>
<feature type="transmembrane region" description="Helical" evidence="8">
    <location>
        <begin position="230"/>
        <end position="252"/>
    </location>
</feature>
<name>A0A9P8PXC7_9ASCO</name>
<dbReference type="PANTHER" id="PTHR23501">
    <property type="entry name" value="MAJOR FACILITATOR SUPERFAMILY"/>
    <property type="match status" value="1"/>
</dbReference>
<feature type="transmembrane region" description="Helical" evidence="8">
    <location>
        <begin position="380"/>
        <end position="401"/>
    </location>
</feature>
<comment type="similarity">
    <text evidence="2">Belongs to the major facilitator superfamily.</text>
</comment>
<feature type="transmembrane region" description="Helical" evidence="8">
    <location>
        <begin position="78"/>
        <end position="102"/>
    </location>
</feature>
<reference evidence="10" key="2">
    <citation type="submission" date="2021-01" db="EMBL/GenBank/DDBJ databases">
        <authorList>
            <person name="Schikora-Tamarit M.A."/>
        </authorList>
    </citation>
    <scope>NUCLEOTIDE SEQUENCE</scope>
    <source>
        <strain evidence="10">CBS6341</strain>
    </source>
</reference>
<dbReference type="Proteomes" id="UP000769528">
    <property type="component" value="Unassembled WGS sequence"/>
</dbReference>
<feature type="transmembrane region" description="Helical" evidence="8">
    <location>
        <begin position="555"/>
        <end position="573"/>
    </location>
</feature>
<feature type="transmembrane region" description="Helical" evidence="8">
    <location>
        <begin position="408"/>
        <end position="427"/>
    </location>
</feature>
<feature type="transmembrane region" description="Helical" evidence="8">
    <location>
        <begin position="114"/>
        <end position="132"/>
    </location>
</feature>
<gene>
    <name evidence="10" type="ORF">WICMUC_000564</name>
</gene>
<dbReference type="AlphaFoldDB" id="A0A9P8PXC7"/>
<feature type="transmembrane region" description="Helical" evidence="8">
    <location>
        <begin position="144"/>
        <end position="163"/>
    </location>
</feature>
<dbReference type="OrthoDB" id="3437016at2759"/>
<evidence type="ECO:0000259" key="9">
    <source>
        <dbReference type="PROSITE" id="PS50850"/>
    </source>
</evidence>
<dbReference type="PROSITE" id="PS50850">
    <property type="entry name" value="MFS"/>
    <property type="match status" value="1"/>
</dbReference>
<protein>
    <recommendedName>
        <fullName evidence="9">Major facilitator superfamily (MFS) profile domain-containing protein</fullName>
    </recommendedName>
</protein>
<keyword evidence="4 8" id="KW-0812">Transmembrane</keyword>
<dbReference type="GO" id="GO:0012505">
    <property type="term" value="C:endomembrane system"/>
    <property type="evidence" value="ECO:0007669"/>
    <property type="project" value="UniProtKB-SubCell"/>
</dbReference>
<evidence type="ECO:0000256" key="2">
    <source>
        <dbReference type="ARBA" id="ARBA00008335"/>
    </source>
</evidence>
<dbReference type="InterPro" id="IPR011701">
    <property type="entry name" value="MFS"/>
</dbReference>
<dbReference type="InterPro" id="IPR036259">
    <property type="entry name" value="MFS_trans_sf"/>
</dbReference>
<keyword evidence="6 8" id="KW-0472">Membrane</keyword>
<feature type="transmembrane region" description="Helical" evidence="8">
    <location>
        <begin position="447"/>
        <end position="465"/>
    </location>
</feature>
<dbReference type="Gene3D" id="1.20.1250.20">
    <property type="entry name" value="MFS general substrate transporter like domains"/>
    <property type="match status" value="1"/>
</dbReference>
<sequence>MSQSPLLEPQDNNNTLTDPTLGSSGLIVRQIGQELQHDEPIQYGSINQDIEHQHLNIDPQQELVKLEIDEIDPFTIKIIISSLLLGSFLSALDTTIVTTLLTTIASDINALSKMQWIATSYFLSCSAFQPLYGKLSDIFGRKPLLIFSNLSFAIGCLLCGIANDLLTISIGRFITGIGAGGLTMVGTVTISDIIPLRKRGVYQGLGNIAFGLGAASGGLLGSIFEKLFNWQAAFLFQVPIALISAIITWRNLNLPKGSPGLGIKGSKFDKLKQVDFLGSFLLVTSLLSFMILVSFIGKSIEINSILFWILIILTIIPLLTFNYVELYIASTPIIPVRLLLQRTVLSSSLINWFMSMAVFTYMFYLPVFWSSVLRLTPTEIGIRTISNFVGVSFGSFFAGIYMKRTGKYLWLSILTGFTTVLGALAIYSNTKDSPLWFQYIELFIPGASYAALLTTTLLALIAAVPHDQQASTTSIQYAFRATGSTIGVSAASFIFQYYLSKSLNDKLFKIPSNFNKDEIYQIINKSLESSEYTWEAPKIFRDAIIDSYDFSTHKALFFALICAIIAWGFSLFMKEHHLHSSINRK</sequence>
<feature type="transmembrane region" description="Helical" evidence="8">
    <location>
        <begin position="169"/>
        <end position="193"/>
    </location>
</feature>
<comment type="subcellular location">
    <subcellularLocation>
        <location evidence="1">Endomembrane system</location>
        <topology evidence="1">Multi-pass membrane protein</topology>
    </subcellularLocation>
</comment>
<keyword evidence="5 8" id="KW-1133">Transmembrane helix</keyword>
<evidence type="ECO:0000256" key="4">
    <source>
        <dbReference type="ARBA" id="ARBA00022692"/>
    </source>
</evidence>
<evidence type="ECO:0000256" key="7">
    <source>
        <dbReference type="SAM" id="MobiDB-lite"/>
    </source>
</evidence>
<keyword evidence="11" id="KW-1185">Reference proteome</keyword>
<dbReference type="Pfam" id="PF07690">
    <property type="entry name" value="MFS_1"/>
    <property type="match status" value="1"/>
</dbReference>
<proteinExistence type="inferred from homology"/>